<evidence type="ECO:0000313" key="2">
    <source>
        <dbReference type="Proteomes" id="UP000295627"/>
    </source>
</evidence>
<dbReference type="InterPro" id="IPR024747">
    <property type="entry name" value="Pyridox_Oxase-rel"/>
</dbReference>
<dbReference type="RefSeq" id="WP_078334586.1">
    <property type="nucleotide sequence ID" value="NZ_MAFQ01000007.1"/>
</dbReference>
<dbReference type="Gene3D" id="2.30.110.10">
    <property type="entry name" value="Electron Transport, Fmn-binding Protein, Chain A"/>
    <property type="match status" value="1"/>
</dbReference>
<dbReference type="InterPro" id="IPR012349">
    <property type="entry name" value="Split_barrel_FMN-bd"/>
</dbReference>
<evidence type="ECO:0000313" key="1">
    <source>
        <dbReference type="EMBL" id="TDH25895.1"/>
    </source>
</evidence>
<name>A0A4R5PGR6_9MYCO</name>
<organism evidence="1 2">
    <name type="scientific">Mycobacteroides franklinii</name>
    <dbReference type="NCBI Taxonomy" id="948102"/>
    <lineage>
        <taxon>Bacteria</taxon>
        <taxon>Bacillati</taxon>
        <taxon>Actinomycetota</taxon>
        <taxon>Actinomycetes</taxon>
        <taxon>Mycobacteriales</taxon>
        <taxon>Mycobacteriaceae</taxon>
        <taxon>Mycobacteroides</taxon>
    </lineage>
</organism>
<comment type="caution">
    <text evidence="1">The sequence shown here is derived from an EMBL/GenBank/DDBJ whole genome shotgun (WGS) entry which is preliminary data.</text>
</comment>
<protein>
    <submittedName>
        <fullName evidence="1">Pyridoxamine 5'-phosphate oxidase family protein</fullName>
    </submittedName>
</protein>
<proteinExistence type="predicted"/>
<reference evidence="1 2" key="1">
    <citation type="journal article" date="2019" name="Sci. Rep.">
        <title>Extended insight into the Mycobacterium chelonae-abscessus complex through whole genome sequencing of Mycobacterium salmoniphilum outbreak and Mycobacterium salmoniphilum-like strains.</title>
        <authorList>
            <person name="Behra P.R.K."/>
            <person name="Das S."/>
            <person name="Pettersson B.M.F."/>
            <person name="Shirreff L."/>
            <person name="DuCote T."/>
            <person name="Jacobsson K.G."/>
            <person name="Ennis D.G."/>
            <person name="Kirsebom L.A."/>
        </authorList>
    </citation>
    <scope>NUCLEOTIDE SEQUENCE [LARGE SCALE GENOMIC DNA]</scope>
    <source>
        <strain evidence="1 2">DSM 45524</strain>
    </source>
</reference>
<dbReference type="Proteomes" id="UP000295627">
    <property type="component" value="Unassembled WGS sequence"/>
</dbReference>
<dbReference type="AlphaFoldDB" id="A0A4R5PGR6"/>
<dbReference type="Pfam" id="PF12900">
    <property type="entry name" value="Pyridox_ox_2"/>
    <property type="match status" value="1"/>
</dbReference>
<dbReference type="SUPFAM" id="SSF50475">
    <property type="entry name" value="FMN-binding split barrel"/>
    <property type="match status" value="1"/>
</dbReference>
<sequence>MDYRRFDGGLDIGQLPAGAEQLGSRQAMQLLASVGYGRIVFTFNALPAIRPLNHVVEHGLIILRTRLTFPASIAAQPANAVVVTYEADNFDPLTETGWTVVITGQANTLTNPDQTSHYKQSLLPWINHGTDTVLAIKPNIITGFRITQKP</sequence>
<accession>A0A4R5PGR6</accession>
<dbReference type="EMBL" id="RXLR01000005">
    <property type="protein sequence ID" value="TDH25895.1"/>
    <property type="molecule type" value="Genomic_DNA"/>
</dbReference>
<gene>
    <name evidence="1" type="ORF">EJ571_00905</name>
</gene>